<dbReference type="GO" id="GO:0016709">
    <property type="term" value="F:oxidoreductase activity, acting on paired donors, with incorporation or reduction of molecular oxygen, NAD(P)H as one donor, and incorporation of one atom of oxygen"/>
    <property type="evidence" value="ECO:0007669"/>
    <property type="project" value="UniProtKB-ARBA"/>
</dbReference>
<dbReference type="EMBL" id="BNAS01000004">
    <property type="protein sequence ID" value="GHH74932.1"/>
    <property type="molecule type" value="Genomic_DNA"/>
</dbReference>
<name>A0A919FYL3_9MICO</name>
<dbReference type="InterPro" id="IPR036188">
    <property type="entry name" value="FAD/NAD-bd_sf"/>
</dbReference>
<organism evidence="4 5">
    <name type="scientific">Promicromonospora soli</name>
    <dbReference type="NCBI Taxonomy" id="2035533"/>
    <lineage>
        <taxon>Bacteria</taxon>
        <taxon>Bacillati</taxon>
        <taxon>Actinomycetota</taxon>
        <taxon>Actinomycetes</taxon>
        <taxon>Micrococcales</taxon>
        <taxon>Promicromonosporaceae</taxon>
        <taxon>Promicromonospora</taxon>
    </lineage>
</organism>
<keyword evidence="5" id="KW-1185">Reference proteome</keyword>
<reference evidence="4" key="1">
    <citation type="journal article" date="2014" name="Int. J. Syst. Evol. Microbiol.">
        <title>Complete genome sequence of Corynebacterium casei LMG S-19264T (=DSM 44701T), isolated from a smear-ripened cheese.</title>
        <authorList>
            <consortium name="US DOE Joint Genome Institute (JGI-PGF)"/>
            <person name="Walter F."/>
            <person name="Albersmeier A."/>
            <person name="Kalinowski J."/>
            <person name="Ruckert C."/>
        </authorList>
    </citation>
    <scope>NUCLEOTIDE SEQUENCE</scope>
    <source>
        <strain evidence="4">CGMCC 4.7398</strain>
    </source>
</reference>
<reference evidence="4" key="2">
    <citation type="submission" date="2020-09" db="EMBL/GenBank/DDBJ databases">
        <authorList>
            <person name="Sun Q."/>
            <person name="Zhou Y."/>
        </authorList>
    </citation>
    <scope>NUCLEOTIDE SEQUENCE</scope>
    <source>
        <strain evidence="4">CGMCC 4.7398</strain>
    </source>
</reference>
<evidence type="ECO:0000256" key="1">
    <source>
        <dbReference type="ARBA" id="ARBA00022630"/>
    </source>
</evidence>
<dbReference type="GO" id="GO:0071949">
    <property type="term" value="F:FAD binding"/>
    <property type="evidence" value="ECO:0007669"/>
    <property type="project" value="InterPro"/>
</dbReference>
<gene>
    <name evidence="4" type="ORF">GCM10017772_30030</name>
</gene>
<keyword evidence="1" id="KW-0285">Flavoprotein</keyword>
<accession>A0A919FYL3</accession>
<proteinExistence type="predicted"/>
<protein>
    <submittedName>
        <fullName evidence="4">4-hydroxybenzoate 3-monooxygenase</fullName>
    </submittedName>
</protein>
<feature type="domain" description="FAD-binding" evidence="3">
    <location>
        <begin position="6"/>
        <end position="344"/>
    </location>
</feature>
<dbReference type="NCBIfam" id="NF006091">
    <property type="entry name" value="PRK08243.1"/>
    <property type="match status" value="1"/>
</dbReference>
<evidence type="ECO:0000313" key="4">
    <source>
        <dbReference type="EMBL" id="GHH74932.1"/>
    </source>
</evidence>
<comment type="caution">
    <text evidence="4">The sequence shown here is derived from an EMBL/GenBank/DDBJ whole genome shotgun (WGS) entry which is preliminary data.</text>
</comment>
<sequence length="404" mass="44843">MTTEHTPVAIVGGGPAGLLLSHLLHRSGVEHVVLEARPRQEIEHTHRAGILEASSVQTLVDAGLDRVLREGDRHDGIVLRFDGEDHRIDLTGLTGRSVWLYPQTDVFIDLATRREADGGDIRWGATVTRVLDGDSDRPGVLWTDQEGAAHELRCDVLVGADGSRSTLRHTLPEAQRRTFSHEYPYAWFGVIVQTPRSAPELVYTTSEHGFALVSQRTDTHQRLYFQCDPDEDPNTWSEDRIWAELQRRVVGPDGFRLTEGPVVERSVLRFRSSVVEPVRHGRMLLAGDAAHTVPPTGAKGLNLALADVVVLHDVLDTWIAKRDDALLDEYGRRVSERVWRAQHFSAWMSSMLHSHPGETGFAARRRVAELRTLTSSEAGRRFLAEGYTGWGPVLGKPALAGLAS</sequence>
<evidence type="ECO:0000256" key="2">
    <source>
        <dbReference type="ARBA" id="ARBA00022827"/>
    </source>
</evidence>
<keyword evidence="2" id="KW-0274">FAD</keyword>
<dbReference type="Proteomes" id="UP000627369">
    <property type="component" value="Unassembled WGS sequence"/>
</dbReference>
<dbReference type="PANTHER" id="PTHR43004:SF3">
    <property type="entry name" value="P-HYDROXYBENZOATE HYDROXYLASE"/>
    <property type="match status" value="1"/>
</dbReference>
<dbReference type="Gene3D" id="3.30.9.10">
    <property type="entry name" value="D-Amino Acid Oxidase, subunit A, domain 2"/>
    <property type="match status" value="1"/>
</dbReference>
<dbReference type="AlphaFoldDB" id="A0A919FYL3"/>
<dbReference type="Pfam" id="PF01494">
    <property type="entry name" value="FAD_binding_3"/>
    <property type="match status" value="1"/>
</dbReference>
<dbReference type="PRINTS" id="PR00420">
    <property type="entry name" value="RNGMNOXGNASE"/>
</dbReference>
<dbReference type="SUPFAM" id="SSF51905">
    <property type="entry name" value="FAD/NAD(P)-binding domain"/>
    <property type="match status" value="1"/>
</dbReference>
<dbReference type="RefSeq" id="WP_189670063.1">
    <property type="nucleotide sequence ID" value="NZ_BNAS01000004.1"/>
</dbReference>
<dbReference type="InterPro" id="IPR002938">
    <property type="entry name" value="FAD-bd"/>
</dbReference>
<dbReference type="SUPFAM" id="SSF54373">
    <property type="entry name" value="FAD-linked reductases, C-terminal domain"/>
    <property type="match status" value="1"/>
</dbReference>
<dbReference type="Gene3D" id="3.50.50.60">
    <property type="entry name" value="FAD/NAD(P)-binding domain"/>
    <property type="match status" value="1"/>
</dbReference>
<dbReference type="PANTHER" id="PTHR43004">
    <property type="entry name" value="TRK SYSTEM POTASSIUM UPTAKE PROTEIN"/>
    <property type="match status" value="1"/>
</dbReference>
<evidence type="ECO:0000313" key="5">
    <source>
        <dbReference type="Proteomes" id="UP000627369"/>
    </source>
</evidence>
<evidence type="ECO:0000259" key="3">
    <source>
        <dbReference type="Pfam" id="PF01494"/>
    </source>
</evidence>
<dbReference type="InterPro" id="IPR050641">
    <property type="entry name" value="RIFMO-like"/>
</dbReference>